<dbReference type="InterPro" id="IPR052435">
    <property type="entry name" value="YY1-Transcr_Regul"/>
</dbReference>
<dbReference type="Ensembl" id="ENSHHUT00000085022.1">
    <property type="protein sequence ID" value="ENSHHUP00000082416.1"/>
    <property type="gene ID" value="ENSHHUG00000047889.1"/>
</dbReference>
<organism evidence="4 5">
    <name type="scientific">Hucho hucho</name>
    <name type="common">huchen</name>
    <dbReference type="NCBI Taxonomy" id="62062"/>
    <lineage>
        <taxon>Eukaryota</taxon>
        <taxon>Metazoa</taxon>
        <taxon>Chordata</taxon>
        <taxon>Craniata</taxon>
        <taxon>Vertebrata</taxon>
        <taxon>Euteleostomi</taxon>
        <taxon>Actinopterygii</taxon>
        <taxon>Neopterygii</taxon>
        <taxon>Teleostei</taxon>
        <taxon>Protacanthopterygii</taxon>
        <taxon>Salmoniformes</taxon>
        <taxon>Salmonidae</taxon>
        <taxon>Salmoninae</taxon>
        <taxon>Hucho</taxon>
    </lineage>
</organism>
<reference evidence="5" key="1">
    <citation type="submission" date="2018-06" db="EMBL/GenBank/DDBJ databases">
        <title>Genome assembly of Danube salmon.</title>
        <authorList>
            <person name="Macqueen D.J."/>
            <person name="Gundappa M.K."/>
        </authorList>
    </citation>
    <scope>NUCLEOTIDE SEQUENCE [LARGE SCALE GENOMIC DNA]</scope>
</reference>
<evidence type="ECO:0000256" key="2">
    <source>
        <dbReference type="ARBA" id="ARBA00023163"/>
    </source>
</evidence>
<keyword evidence="3" id="KW-0539">Nucleus</keyword>
<keyword evidence="5" id="KW-1185">Reference proteome</keyword>
<reference evidence="4" key="2">
    <citation type="submission" date="2025-08" db="UniProtKB">
        <authorList>
            <consortium name="Ensembl"/>
        </authorList>
    </citation>
    <scope>IDENTIFICATION</scope>
</reference>
<keyword evidence="2" id="KW-0804">Transcription</keyword>
<dbReference type="AlphaFoldDB" id="A0A4W5QXF4"/>
<evidence type="ECO:0000256" key="3">
    <source>
        <dbReference type="ARBA" id="ARBA00023242"/>
    </source>
</evidence>
<dbReference type="Proteomes" id="UP000314982">
    <property type="component" value="Unassembled WGS sequence"/>
</dbReference>
<evidence type="ECO:0000313" key="4">
    <source>
        <dbReference type="Ensembl" id="ENSHHUP00000082416.1"/>
    </source>
</evidence>
<dbReference type="PANTHER" id="PTHR16088">
    <property type="entry name" value="YY1 ASSOCIATED PROTEIN-RELATED"/>
    <property type="match status" value="1"/>
</dbReference>
<protein>
    <submittedName>
        <fullName evidence="4">Uncharacterized protein</fullName>
    </submittedName>
</protein>
<keyword evidence="1" id="KW-0805">Transcription regulation</keyword>
<dbReference type="GO" id="GO:0005634">
    <property type="term" value="C:nucleus"/>
    <property type="evidence" value="ECO:0007669"/>
    <property type="project" value="TreeGrafter"/>
</dbReference>
<dbReference type="PANTHER" id="PTHR16088:SF3">
    <property type="entry name" value="GON-4-LIKE PROTEIN"/>
    <property type="match status" value="1"/>
</dbReference>
<evidence type="ECO:0000313" key="5">
    <source>
        <dbReference type="Proteomes" id="UP000314982"/>
    </source>
</evidence>
<evidence type="ECO:0000256" key="1">
    <source>
        <dbReference type="ARBA" id="ARBA00023015"/>
    </source>
</evidence>
<proteinExistence type="predicted"/>
<dbReference type="GO" id="GO:0006355">
    <property type="term" value="P:regulation of DNA-templated transcription"/>
    <property type="evidence" value="ECO:0007669"/>
    <property type="project" value="TreeGrafter"/>
</dbReference>
<dbReference type="GeneTree" id="ENSGT00940000164105"/>
<accession>A0A4W5QXF4</accession>
<sequence length="128" mass="14580">MFFKSFSHQLVRCVLPVRKHPLMPPQLAWLFATRPVFLYPELLPHVSLDPALHSTRSVSMFTAGEDCLIVLGLRNLGETLQPKEMLCHYLLRAKKVSQLRDHILEKCKPTHANNVIKVEPGSTNSILK</sequence>
<dbReference type="GO" id="GO:0003712">
    <property type="term" value="F:transcription coregulator activity"/>
    <property type="evidence" value="ECO:0007669"/>
    <property type="project" value="TreeGrafter"/>
</dbReference>
<name>A0A4W5QXF4_9TELE</name>
<reference evidence="4" key="3">
    <citation type="submission" date="2025-09" db="UniProtKB">
        <authorList>
            <consortium name="Ensembl"/>
        </authorList>
    </citation>
    <scope>IDENTIFICATION</scope>
</reference>